<dbReference type="GO" id="GO:0000976">
    <property type="term" value="F:transcription cis-regulatory region binding"/>
    <property type="evidence" value="ECO:0007669"/>
    <property type="project" value="TreeGrafter"/>
</dbReference>
<dbReference type="PANTHER" id="PTHR30055:SF223">
    <property type="entry name" value="HTH-TYPE TRANSCRIPTIONAL REGULATOR UIDR"/>
    <property type="match status" value="1"/>
</dbReference>
<dbReference type="Gene3D" id="1.10.10.60">
    <property type="entry name" value="Homeodomain-like"/>
    <property type="match status" value="1"/>
</dbReference>
<evidence type="ECO:0000313" key="6">
    <source>
        <dbReference type="Proteomes" id="UP000198906"/>
    </source>
</evidence>
<dbReference type="Pfam" id="PF00440">
    <property type="entry name" value="TetR_N"/>
    <property type="match status" value="1"/>
</dbReference>
<keyword evidence="1 2" id="KW-0238">DNA-binding</keyword>
<evidence type="ECO:0000256" key="1">
    <source>
        <dbReference type="ARBA" id="ARBA00023125"/>
    </source>
</evidence>
<dbReference type="PROSITE" id="PS50977">
    <property type="entry name" value="HTH_TETR_2"/>
    <property type="match status" value="1"/>
</dbReference>
<dbReference type="InterPro" id="IPR006120">
    <property type="entry name" value="Resolvase_HTH_dom"/>
</dbReference>
<evidence type="ECO:0000313" key="5">
    <source>
        <dbReference type="EMBL" id="SCL26166.1"/>
    </source>
</evidence>
<name>A0A1C6S9T4_9ACTN</name>
<keyword evidence="6" id="KW-1185">Reference proteome</keyword>
<dbReference type="CDD" id="cd00569">
    <property type="entry name" value="HTH_Hin_like"/>
    <property type="match status" value="1"/>
</dbReference>
<dbReference type="GO" id="GO:0003700">
    <property type="term" value="F:DNA-binding transcription factor activity"/>
    <property type="evidence" value="ECO:0007669"/>
    <property type="project" value="TreeGrafter"/>
</dbReference>
<accession>A0A1C6S9T4</accession>
<dbReference type="PRINTS" id="PR00455">
    <property type="entry name" value="HTHTETR"/>
</dbReference>
<proteinExistence type="predicted"/>
<feature type="domain" description="HTH tetR-type" evidence="4">
    <location>
        <begin position="7"/>
        <end position="67"/>
    </location>
</feature>
<feature type="region of interest" description="Disordered" evidence="3">
    <location>
        <begin position="177"/>
        <end position="202"/>
    </location>
</feature>
<organism evidence="5 6">
    <name type="scientific">Micromonospora inyonensis</name>
    <dbReference type="NCBI Taxonomy" id="47866"/>
    <lineage>
        <taxon>Bacteria</taxon>
        <taxon>Bacillati</taxon>
        <taxon>Actinomycetota</taxon>
        <taxon>Actinomycetes</taxon>
        <taxon>Micromonosporales</taxon>
        <taxon>Micromonosporaceae</taxon>
        <taxon>Micromonospora</taxon>
    </lineage>
</organism>
<evidence type="ECO:0000259" key="4">
    <source>
        <dbReference type="PROSITE" id="PS50977"/>
    </source>
</evidence>
<evidence type="ECO:0000256" key="3">
    <source>
        <dbReference type="SAM" id="MobiDB-lite"/>
    </source>
</evidence>
<dbReference type="STRING" id="47866.GA0074694_4438"/>
<evidence type="ECO:0000256" key="2">
    <source>
        <dbReference type="PROSITE-ProRule" id="PRU00335"/>
    </source>
</evidence>
<dbReference type="Proteomes" id="UP000198906">
    <property type="component" value="Unassembled WGS sequence"/>
</dbReference>
<dbReference type="InterPro" id="IPR050109">
    <property type="entry name" value="HTH-type_TetR-like_transc_reg"/>
</dbReference>
<dbReference type="InterPro" id="IPR009057">
    <property type="entry name" value="Homeodomain-like_sf"/>
</dbReference>
<gene>
    <name evidence="5" type="ORF">GA0074694_4438</name>
</gene>
<dbReference type="InterPro" id="IPR001647">
    <property type="entry name" value="HTH_TetR"/>
</dbReference>
<dbReference type="Gene3D" id="1.10.357.10">
    <property type="entry name" value="Tetracycline Repressor, domain 2"/>
    <property type="match status" value="1"/>
</dbReference>
<dbReference type="EMBL" id="FMHU01000002">
    <property type="protein sequence ID" value="SCL26166.1"/>
    <property type="molecule type" value="Genomic_DNA"/>
</dbReference>
<sequence>MVDEEPGDTRGRILRTALDLFSAHGYQRTSLREIAERLRLTKAAILYHFPTKEDLLAALVEPLLTDLETLLATAGALPPERGRWALLEGFVDTMLAHRRPLGMLFHDMALVARGPTYQRLVQFALRANEIVAGPNGDRRDRIWASQAIAMCSDPVVFFLDVPPDVLRADMLDGAHRLLDGPPAPEVPTGPRRPGRPRAMSSGQIATARRMHAAGRHSVEEIAAALGVSRATVYRHLGDE</sequence>
<dbReference type="SUPFAM" id="SSF46689">
    <property type="entry name" value="Homeodomain-like"/>
    <property type="match status" value="2"/>
</dbReference>
<protein>
    <submittedName>
        <fullName evidence="5">Helix-turn-helix domain of resolvase</fullName>
    </submittedName>
</protein>
<dbReference type="AlphaFoldDB" id="A0A1C6S9T4"/>
<dbReference type="Pfam" id="PF02796">
    <property type="entry name" value="HTH_7"/>
    <property type="match status" value="1"/>
</dbReference>
<dbReference type="RefSeq" id="WP_218105768.1">
    <property type="nucleotide sequence ID" value="NZ_FMHU01000002.1"/>
</dbReference>
<dbReference type="GO" id="GO:0000150">
    <property type="term" value="F:DNA strand exchange activity"/>
    <property type="evidence" value="ECO:0007669"/>
    <property type="project" value="InterPro"/>
</dbReference>
<reference evidence="6" key="1">
    <citation type="submission" date="2016-06" db="EMBL/GenBank/DDBJ databases">
        <authorList>
            <person name="Varghese N."/>
        </authorList>
    </citation>
    <scope>NUCLEOTIDE SEQUENCE [LARGE SCALE GENOMIC DNA]</scope>
    <source>
        <strain evidence="6">DSM 46123</strain>
    </source>
</reference>
<dbReference type="PANTHER" id="PTHR30055">
    <property type="entry name" value="HTH-TYPE TRANSCRIPTIONAL REGULATOR RUTR"/>
    <property type="match status" value="1"/>
</dbReference>
<feature type="DNA-binding region" description="H-T-H motif" evidence="2">
    <location>
        <begin position="30"/>
        <end position="49"/>
    </location>
</feature>